<dbReference type="PANTHER" id="PTHR43513:SF3">
    <property type="entry name" value="DIHYDROOROTATE DEHYDROGENASE B (NAD(+)), ELECTRON TRANSFER SUBUNIT-RELATED"/>
    <property type="match status" value="1"/>
</dbReference>
<feature type="domain" description="FAD-binding FR-type" evidence="1">
    <location>
        <begin position="58"/>
        <end position="156"/>
    </location>
</feature>
<organism evidence="2 3">
    <name type="scientific">Thermosulfurimonas marina</name>
    <dbReference type="NCBI Taxonomy" id="2047767"/>
    <lineage>
        <taxon>Bacteria</taxon>
        <taxon>Pseudomonadati</taxon>
        <taxon>Thermodesulfobacteriota</taxon>
        <taxon>Thermodesulfobacteria</taxon>
        <taxon>Thermodesulfobacteriales</taxon>
        <taxon>Thermodesulfobacteriaceae</taxon>
        <taxon>Thermosulfurimonas</taxon>
    </lineage>
</organism>
<dbReference type="InterPro" id="IPR050353">
    <property type="entry name" value="PyrK_electron_transfer"/>
</dbReference>
<dbReference type="KEGG" id="tmai:FVE67_04055"/>
<dbReference type="PROSITE" id="PS51384">
    <property type="entry name" value="FAD_FR"/>
    <property type="match status" value="1"/>
</dbReference>
<dbReference type="Pfam" id="PF00175">
    <property type="entry name" value="NAD_binding_1"/>
    <property type="match status" value="1"/>
</dbReference>
<dbReference type="PANTHER" id="PTHR43513">
    <property type="entry name" value="DIHYDROOROTATE DEHYDROGENASE B (NAD(+)), ELECTRON TRANSFER SUBUNIT"/>
    <property type="match status" value="1"/>
</dbReference>
<dbReference type="InterPro" id="IPR019480">
    <property type="entry name" value="Dihydroorotate_DH_Fe-S-bd"/>
</dbReference>
<sequence length="314" mass="34280">MRGRGLCPYLSLLETDPLRDRGLRKGFFSPAPPPSAASSRGPFRRAPLGLHLFLRENGLVRPAKVRSRRRLAPGYFLLEIEAPEAAPRARPGQFVRLKAWPGYDPLLPRPFSIHARSEKTLSFLIQERGRATAVLSRLRPGEEVWWDGPLGHPFPLPERGEVWLVAGGVGLAPFFFYLETLRARGLSARLFYGARTRGDLVRLSALERLCPVQVATEDGSRGRPGLVTDLLREALKKGSPEFILACGPPGMLAAVGHLGERAGVPVYLSLEAMMACGRGLCLGCAVSRKGGGYLKVCVEGPVFPAEEVDLDRLG</sequence>
<dbReference type="Pfam" id="PF10418">
    <property type="entry name" value="DHODB_Fe-S_bind"/>
    <property type="match status" value="1"/>
</dbReference>
<keyword evidence="3" id="KW-1185">Reference proteome</keyword>
<dbReference type="AlphaFoldDB" id="A0A6H1WS75"/>
<reference evidence="2 3" key="1">
    <citation type="submission" date="2019-08" db="EMBL/GenBank/DDBJ databases">
        <title>Complete genome sequence of Thermosulfurimonas marina SU872T, an anaerobic thermophilic chemolithoautotrophic bacterium isolated from a shallow marine hydrothermal vent.</title>
        <authorList>
            <person name="Allioux M."/>
            <person name="Jebbar M."/>
            <person name="Slobodkina G."/>
            <person name="Slobodkin A."/>
            <person name="Moalic Y."/>
            <person name="Frolova A."/>
            <person name="Shao Z."/>
            <person name="Alain K."/>
        </authorList>
    </citation>
    <scope>NUCLEOTIDE SEQUENCE [LARGE SCALE GENOMIC DNA]</scope>
    <source>
        <strain evidence="2 3">SU872</strain>
    </source>
</reference>
<dbReference type="CDD" id="cd06218">
    <property type="entry name" value="DHOD_e_trans"/>
    <property type="match status" value="1"/>
</dbReference>
<evidence type="ECO:0000259" key="1">
    <source>
        <dbReference type="PROSITE" id="PS51384"/>
    </source>
</evidence>
<dbReference type="InterPro" id="IPR039261">
    <property type="entry name" value="FNR_nucleotide-bd"/>
</dbReference>
<dbReference type="InterPro" id="IPR001433">
    <property type="entry name" value="OxRdtase_FAD/NAD-bd"/>
</dbReference>
<evidence type="ECO:0000313" key="2">
    <source>
        <dbReference type="EMBL" id="QJA06020.1"/>
    </source>
</evidence>
<dbReference type="SUPFAM" id="SSF52343">
    <property type="entry name" value="Ferredoxin reductase-like, C-terminal NADP-linked domain"/>
    <property type="match status" value="1"/>
</dbReference>
<accession>A0A6H1WS75</accession>
<dbReference type="InterPro" id="IPR037117">
    <property type="entry name" value="Dihydroorotate_DH_ele_sf"/>
</dbReference>
<gene>
    <name evidence="2" type="ORF">FVE67_04055</name>
</gene>
<evidence type="ECO:0000313" key="3">
    <source>
        <dbReference type="Proteomes" id="UP000501253"/>
    </source>
</evidence>
<dbReference type="Proteomes" id="UP000501253">
    <property type="component" value="Chromosome"/>
</dbReference>
<name>A0A6H1WS75_9BACT</name>
<dbReference type="SUPFAM" id="SSF63380">
    <property type="entry name" value="Riboflavin synthase domain-like"/>
    <property type="match status" value="1"/>
</dbReference>
<proteinExistence type="predicted"/>
<dbReference type="EMBL" id="CP042909">
    <property type="protein sequence ID" value="QJA06020.1"/>
    <property type="molecule type" value="Genomic_DNA"/>
</dbReference>
<dbReference type="Gene3D" id="3.40.50.80">
    <property type="entry name" value="Nucleotide-binding domain of ferredoxin-NADP reductase (FNR) module"/>
    <property type="match status" value="1"/>
</dbReference>
<dbReference type="InterPro" id="IPR017938">
    <property type="entry name" value="Riboflavin_synthase-like_b-brl"/>
</dbReference>
<dbReference type="Gene3D" id="2.10.240.10">
    <property type="entry name" value="Dihydroorotate dehydrogenase, electron transfer subunit"/>
    <property type="match status" value="1"/>
</dbReference>
<dbReference type="InterPro" id="IPR017927">
    <property type="entry name" value="FAD-bd_FR_type"/>
</dbReference>
<dbReference type="Gene3D" id="2.40.30.10">
    <property type="entry name" value="Translation factors"/>
    <property type="match status" value="1"/>
</dbReference>
<dbReference type="GO" id="GO:0016491">
    <property type="term" value="F:oxidoreductase activity"/>
    <property type="evidence" value="ECO:0007669"/>
    <property type="project" value="InterPro"/>
</dbReference>
<protein>
    <submittedName>
        <fullName evidence="2">Dihydroorotate dehydrogenase electron transfer subunit</fullName>
    </submittedName>
</protein>